<organism evidence="1 2">
    <name type="scientific">Holotrichia oblita</name>
    <name type="common">Chafer beetle</name>
    <dbReference type="NCBI Taxonomy" id="644536"/>
    <lineage>
        <taxon>Eukaryota</taxon>
        <taxon>Metazoa</taxon>
        <taxon>Ecdysozoa</taxon>
        <taxon>Arthropoda</taxon>
        <taxon>Hexapoda</taxon>
        <taxon>Insecta</taxon>
        <taxon>Pterygota</taxon>
        <taxon>Neoptera</taxon>
        <taxon>Endopterygota</taxon>
        <taxon>Coleoptera</taxon>
        <taxon>Polyphaga</taxon>
        <taxon>Scarabaeiformia</taxon>
        <taxon>Scarabaeidae</taxon>
        <taxon>Melolonthinae</taxon>
        <taxon>Holotrichia</taxon>
    </lineage>
</organism>
<evidence type="ECO:0000313" key="1">
    <source>
        <dbReference type="EMBL" id="KAI4457876.1"/>
    </source>
</evidence>
<sequence length="212" mass="24897">MVLSRSQIAEYEDLIIQAFKKESFIASISSSISEVINTQMSKIVQVYETKISSLENEIKDLKSSNEKLKVECNEKTDRLEQYSRQNSVRIFGVKEVPTENIEEVVKEIIMRKLNINLADSYIEKCHRVGLKKTNSDRPVIVKFSSYKHKSEVFRHKSKLKGTNIIMREDLTYYRLMEFRRLTEKYGRRNVWTMDGVIYYNTEGTVKKLFGVK</sequence>
<dbReference type="EMBL" id="CM043021">
    <property type="protein sequence ID" value="KAI4457876.1"/>
    <property type="molecule type" value="Genomic_DNA"/>
</dbReference>
<dbReference type="Proteomes" id="UP001056778">
    <property type="component" value="Chromosome 7"/>
</dbReference>
<gene>
    <name evidence="1" type="ORF">MML48_7g00008012</name>
</gene>
<comment type="caution">
    <text evidence="1">The sequence shown here is derived from an EMBL/GenBank/DDBJ whole genome shotgun (WGS) entry which is preliminary data.</text>
</comment>
<accession>A0ACB9SV04</accession>
<keyword evidence="2" id="KW-1185">Reference proteome</keyword>
<evidence type="ECO:0000313" key="2">
    <source>
        <dbReference type="Proteomes" id="UP001056778"/>
    </source>
</evidence>
<name>A0ACB9SV04_HOLOL</name>
<reference evidence="1" key="1">
    <citation type="submission" date="2022-04" db="EMBL/GenBank/DDBJ databases">
        <title>Chromosome-scale genome assembly of Holotrichia oblita Faldermann.</title>
        <authorList>
            <person name="Rongchong L."/>
        </authorList>
    </citation>
    <scope>NUCLEOTIDE SEQUENCE</scope>
    <source>
        <strain evidence="1">81SQS9</strain>
    </source>
</reference>
<protein>
    <submittedName>
        <fullName evidence="1">L1 transposable element-related</fullName>
    </submittedName>
</protein>
<proteinExistence type="predicted"/>